<dbReference type="Gene3D" id="3.30.200.20">
    <property type="entry name" value="Phosphorylase Kinase, domain 1"/>
    <property type="match status" value="1"/>
</dbReference>
<evidence type="ECO:0000313" key="3">
    <source>
        <dbReference type="Proteomes" id="UP000184520"/>
    </source>
</evidence>
<dbReference type="GO" id="GO:0004103">
    <property type="term" value="F:choline kinase activity"/>
    <property type="evidence" value="ECO:0007669"/>
    <property type="project" value="TreeGrafter"/>
</dbReference>
<dbReference type="Proteomes" id="UP000184520">
    <property type="component" value="Unassembled WGS sequence"/>
</dbReference>
<sequence length="261" mass="29667">MEKRMGESFPSDELVRTLVPILPNASAFDWQLVRQGPANRVFKVSDGHQAWAVKVLGPDTFSAVDYTNVYGLQKQLSEQGVAPSLCGFDKHARIWVESWIETPEQTHLDTRLLANALWRVHQCDVNAPTLALVPVWQHYLEQLSSREARPFVAQRDKLTQLLARYSHYDDYCFCHNDLSFAHLVGAQRDLIIDWEYAAIGNRYFDLAACVVINEMDSAQQQALCEAYADVSAISLHTVKQQTDIFLPIVQFTNDLWMAALP</sequence>
<dbReference type="InterPro" id="IPR011009">
    <property type="entry name" value="Kinase-like_dom_sf"/>
</dbReference>
<feature type="domain" description="Aminoglycoside phosphotransferase" evidence="1">
    <location>
        <begin position="30"/>
        <end position="227"/>
    </location>
</feature>
<protein>
    <submittedName>
        <fullName evidence="2">Phosphotransferase enzyme family protein</fullName>
    </submittedName>
</protein>
<dbReference type="GO" id="GO:0004305">
    <property type="term" value="F:ethanolamine kinase activity"/>
    <property type="evidence" value="ECO:0007669"/>
    <property type="project" value="TreeGrafter"/>
</dbReference>
<dbReference type="PANTHER" id="PTHR22603">
    <property type="entry name" value="CHOLINE/ETHANOALAMINE KINASE"/>
    <property type="match status" value="1"/>
</dbReference>
<evidence type="ECO:0000313" key="2">
    <source>
        <dbReference type="EMBL" id="SHG02923.1"/>
    </source>
</evidence>
<dbReference type="EMBL" id="FQWD01000002">
    <property type="protein sequence ID" value="SHG02923.1"/>
    <property type="molecule type" value="Genomic_DNA"/>
</dbReference>
<reference evidence="3" key="1">
    <citation type="submission" date="2016-11" db="EMBL/GenBank/DDBJ databases">
        <authorList>
            <person name="Varghese N."/>
            <person name="Submissions S."/>
        </authorList>
    </citation>
    <scope>NUCLEOTIDE SEQUENCE [LARGE SCALE GENOMIC DNA]</scope>
    <source>
        <strain evidence="3">CGMCC 1.8995</strain>
    </source>
</reference>
<gene>
    <name evidence="2" type="ORF">SAMN05216361_1011</name>
</gene>
<dbReference type="Pfam" id="PF01636">
    <property type="entry name" value="APH"/>
    <property type="match status" value="1"/>
</dbReference>
<organism evidence="2 3">
    <name type="scientific">Marisediminitalea aggregata</name>
    <dbReference type="NCBI Taxonomy" id="634436"/>
    <lineage>
        <taxon>Bacteria</taxon>
        <taxon>Pseudomonadati</taxon>
        <taxon>Pseudomonadota</taxon>
        <taxon>Gammaproteobacteria</taxon>
        <taxon>Alteromonadales</taxon>
        <taxon>Alteromonadaceae</taxon>
        <taxon>Marisediminitalea</taxon>
    </lineage>
</organism>
<dbReference type="AlphaFoldDB" id="A0A1M5GGT1"/>
<keyword evidence="3" id="KW-1185">Reference proteome</keyword>
<proteinExistence type="predicted"/>
<accession>A0A1M5GGT1</accession>
<dbReference type="GO" id="GO:0006646">
    <property type="term" value="P:phosphatidylethanolamine biosynthetic process"/>
    <property type="evidence" value="ECO:0007669"/>
    <property type="project" value="TreeGrafter"/>
</dbReference>
<dbReference type="STRING" id="634436.SAMN05216361_1011"/>
<name>A0A1M5GGT1_9ALTE</name>
<keyword evidence="2" id="KW-0808">Transferase</keyword>
<dbReference type="PANTHER" id="PTHR22603:SF93">
    <property type="entry name" value="RE24176P"/>
    <property type="match status" value="1"/>
</dbReference>
<dbReference type="GO" id="GO:0005737">
    <property type="term" value="C:cytoplasm"/>
    <property type="evidence" value="ECO:0007669"/>
    <property type="project" value="TreeGrafter"/>
</dbReference>
<dbReference type="OrthoDB" id="179763at2"/>
<dbReference type="Gene3D" id="3.90.1200.10">
    <property type="match status" value="1"/>
</dbReference>
<dbReference type="RefSeq" id="WP_084526219.1">
    <property type="nucleotide sequence ID" value="NZ_FQWD01000002.1"/>
</dbReference>
<dbReference type="InterPro" id="IPR002575">
    <property type="entry name" value="Aminoglycoside_PTrfase"/>
</dbReference>
<evidence type="ECO:0000259" key="1">
    <source>
        <dbReference type="Pfam" id="PF01636"/>
    </source>
</evidence>
<dbReference type="SUPFAM" id="SSF56112">
    <property type="entry name" value="Protein kinase-like (PK-like)"/>
    <property type="match status" value="1"/>
</dbReference>